<name>A0A9R1S1R3_TRITD</name>
<dbReference type="PANTHER" id="PTHR35478:SF1">
    <property type="entry name" value="ZINC FINGER FYVE DOMAIN-CONTAINING PROTEIN 26"/>
    <property type="match status" value="1"/>
</dbReference>
<dbReference type="Gramene" id="TRITD3Bv1G125830.3">
    <property type="protein sequence ID" value="TRITD3Bv1G125830.3"/>
    <property type="gene ID" value="TRITD3Bv1G125830"/>
</dbReference>
<protein>
    <submittedName>
        <fullName evidence="2">Uncharacterized protein</fullName>
    </submittedName>
</protein>
<feature type="region of interest" description="Disordered" evidence="1">
    <location>
        <begin position="599"/>
        <end position="650"/>
    </location>
</feature>
<accession>A0A9R1S1R3</accession>
<dbReference type="Proteomes" id="UP000324705">
    <property type="component" value="Chromosome 3B"/>
</dbReference>
<feature type="region of interest" description="Disordered" evidence="1">
    <location>
        <begin position="791"/>
        <end position="819"/>
    </location>
</feature>
<reference evidence="2 3" key="1">
    <citation type="submission" date="2017-09" db="EMBL/GenBank/DDBJ databases">
        <authorList>
            <consortium name="International Durum Wheat Genome Sequencing Consortium (IDWGSC)"/>
            <person name="Milanesi L."/>
        </authorList>
    </citation>
    <scope>NUCLEOTIDE SEQUENCE [LARGE SCALE GENOMIC DNA]</scope>
    <source>
        <strain evidence="3">cv. Svevo</strain>
    </source>
</reference>
<dbReference type="PANTHER" id="PTHR35478">
    <property type="entry name" value="ZINC FINGER FYVE DOMAIN PROTEIN"/>
    <property type="match status" value="1"/>
</dbReference>
<gene>
    <name evidence="2" type="ORF">TRITD_3Bv1G125830</name>
</gene>
<evidence type="ECO:0000313" key="2">
    <source>
        <dbReference type="EMBL" id="VAH77310.1"/>
    </source>
</evidence>
<proteinExistence type="predicted"/>
<keyword evidence="3" id="KW-1185">Reference proteome</keyword>
<dbReference type="AlphaFoldDB" id="A0A9R1S1R3"/>
<sequence length="931" mass="103101">MGVDFVHEIISACVPPVLPPRTGQGWACIPILTTVSNIISENSSTVPKSLPPDQGWSPHDSLLSSRRDPLYPLQLNLVKHLAQLSSVRAVLACVFGSSILSGDSESSPTYVKDAMQTTEVERSFYEFALEQSERYPTLNRWIQMQSNLHRVSESAVAVKTENEVAVHQSKGNFSIKRAREPDSDAESELEDVVINGNAASSTLESPKHDDAKLEPTAFISFDWENEGPYEKAVERLINEGKLTDALAVSDRCLRNGASDKLLRLLIDQREERSLGKGQFRPYGSRNLGNNTWQYCLRLRDKKLAAQLALKYLHNWNLDAATNVLTMCICHLPENDPMRSKVLHMKQSLQRYGHIMSADDHYTRWQEVEVDCEDDPEGLALRLAAKGAVSAALQVAESASLSIDLRRELQGRQLVKLLTTDPLNGGGPAAASRFLSTLRDSNDALPVAIGAMKLLPDLRSKQLLVHFFLKRTVGNLSDAEIARLNSWALGLRVLSLLPLPSQQRCSSLHEHPQLILEVLLMMKQLESASLVLKEFPSLRDDKLIIAYAKKAISVNIDSTLREPRQTISAAREKEKKAAIPAKTNFVQSFGNFQREARKAFSWVPRDGGTKTPPKDIPRKRKSSGSGDRSSWEAMPGVQEEQTPVYPSEGQDRLPFVSAPEEWVLTGEPDRDNTTRSCHRYESSPNIALFKPIIPLIYVSFLSSASRHAQSPLPTLARCHRNNAEALLSLCTDESVAGKGALELCVTQMKVVLSSLHLPLNASMDNVARAYHATETYVQAISYAKNLLKKLTGSSDLSSGSERSRDADDVSVDAGSSSTGVQHQDELSDLLAQADTWLGRAELLQSLLGSGIIASLDDIAGKESSTSLRDRLVSDERYSMAVYTSKKCKVNVTICFCLYFIFFHDSDKGCRWSDGALENFVGIWYCLHPDCQI</sequence>
<evidence type="ECO:0000256" key="1">
    <source>
        <dbReference type="SAM" id="MobiDB-lite"/>
    </source>
</evidence>
<organism evidence="2 3">
    <name type="scientific">Triticum turgidum subsp. durum</name>
    <name type="common">Durum wheat</name>
    <name type="synonym">Triticum durum</name>
    <dbReference type="NCBI Taxonomy" id="4567"/>
    <lineage>
        <taxon>Eukaryota</taxon>
        <taxon>Viridiplantae</taxon>
        <taxon>Streptophyta</taxon>
        <taxon>Embryophyta</taxon>
        <taxon>Tracheophyta</taxon>
        <taxon>Spermatophyta</taxon>
        <taxon>Magnoliopsida</taxon>
        <taxon>Liliopsida</taxon>
        <taxon>Poales</taxon>
        <taxon>Poaceae</taxon>
        <taxon>BOP clade</taxon>
        <taxon>Pooideae</taxon>
        <taxon>Triticodae</taxon>
        <taxon>Triticeae</taxon>
        <taxon>Triticinae</taxon>
        <taxon>Triticum</taxon>
    </lineage>
</organism>
<evidence type="ECO:0000313" key="3">
    <source>
        <dbReference type="Proteomes" id="UP000324705"/>
    </source>
</evidence>
<dbReference type="EMBL" id="LT934116">
    <property type="protein sequence ID" value="VAH77310.1"/>
    <property type="molecule type" value="Genomic_DNA"/>
</dbReference>